<protein>
    <recommendedName>
        <fullName evidence="4">Serine/threonine protein kinase</fullName>
    </recommendedName>
</protein>
<name>A0ABY4TII4_9ACTN</name>
<proteinExistence type="predicted"/>
<gene>
    <name evidence="2" type="ORF">MW084_11230</name>
</gene>
<evidence type="ECO:0000256" key="1">
    <source>
        <dbReference type="SAM" id="MobiDB-lite"/>
    </source>
</evidence>
<feature type="compositionally biased region" description="Pro residues" evidence="1">
    <location>
        <begin position="1"/>
        <end position="11"/>
    </location>
</feature>
<dbReference type="Proteomes" id="UP001056383">
    <property type="component" value="Chromosome"/>
</dbReference>
<feature type="non-terminal residue" evidence="2">
    <location>
        <position position="117"/>
    </location>
</feature>
<feature type="compositionally biased region" description="Pro residues" evidence="1">
    <location>
        <begin position="106"/>
        <end position="117"/>
    </location>
</feature>
<evidence type="ECO:0008006" key="4">
    <source>
        <dbReference type="Google" id="ProtNLM"/>
    </source>
</evidence>
<accession>A0ABY4TII4</accession>
<evidence type="ECO:0000313" key="2">
    <source>
        <dbReference type="EMBL" id="URN18732.1"/>
    </source>
</evidence>
<keyword evidence="3" id="KW-1185">Reference proteome</keyword>
<feature type="non-terminal residue" evidence="2">
    <location>
        <position position="1"/>
    </location>
</feature>
<evidence type="ECO:0000313" key="3">
    <source>
        <dbReference type="Proteomes" id="UP001056383"/>
    </source>
</evidence>
<organism evidence="2 3">
    <name type="scientific">Streptomyces sudanensis</name>
    <dbReference type="NCBI Taxonomy" id="436397"/>
    <lineage>
        <taxon>Bacteria</taxon>
        <taxon>Bacillati</taxon>
        <taxon>Actinomycetota</taxon>
        <taxon>Actinomycetes</taxon>
        <taxon>Kitasatosporales</taxon>
        <taxon>Streptomycetaceae</taxon>
        <taxon>Streptomyces</taxon>
    </lineage>
</organism>
<feature type="region of interest" description="Disordered" evidence="1">
    <location>
        <begin position="1"/>
        <end position="117"/>
    </location>
</feature>
<reference evidence="2" key="1">
    <citation type="submission" date="2022-04" db="EMBL/GenBank/DDBJ databases">
        <title>Systematic whole-genome sequencing reveals an unexpected diversity among actinomycetoma pathogens and provides insights into their antibacterial susceptibilities.</title>
        <authorList>
            <person name="Watson A.K."/>
            <person name="Kepplinger B."/>
            <person name="Bakhiet S.M."/>
            <person name="Mhmoud N.A."/>
            <person name="Chapman J."/>
            <person name="Allenby N."/>
            <person name="Mickiewicz K."/>
            <person name="Goodfellow M."/>
            <person name="Fahal A.H."/>
            <person name="Errington J."/>
        </authorList>
    </citation>
    <scope>NUCLEOTIDE SEQUENCE</scope>
    <source>
        <strain evidence="2">SD 504</strain>
    </source>
</reference>
<feature type="compositionally biased region" description="Low complexity" evidence="1">
    <location>
        <begin position="14"/>
        <end position="26"/>
    </location>
</feature>
<sequence length="117" mass="11081">DGVPATPPPSPWNDTSASGAAADDASVPLPATVFAPPLSGSDDDDTPPPAVPADAPTALMQGGSGLPRTAVGPVLDVDPAGIADADTGKAPVSPRTPGGGTRGGGPTPPPPPGIQVP</sequence>
<dbReference type="EMBL" id="CP095474">
    <property type="protein sequence ID" value="URN18732.1"/>
    <property type="molecule type" value="Genomic_DNA"/>
</dbReference>